<dbReference type="Proteomes" id="UP000326903">
    <property type="component" value="Unassembled WGS sequence"/>
</dbReference>
<dbReference type="RefSeq" id="WP_150414128.1">
    <property type="nucleotide sequence ID" value="NZ_VYQF01000001.1"/>
</dbReference>
<dbReference type="SMART" id="SM01160">
    <property type="entry name" value="DUF1751"/>
    <property type="match status" value="1"/>
</dbReference>
<comment type="similarity">
    <text evidence="2">Belongs to the peptidase S54 family.</text>
</comment>
<evidence type="ECO:0000256" key="6">
    <source>
        <dbReference type="ARBA" id="ARBA00023136"/>
    </source>
</evidence>
<dbReference type="GO" id="GO:0016020">
    <property type="term" value="C:membrane"/>
    <property type="evidence" value="ECO:0007669"/>
    <property type="project" value="UniProtKB-SubCell"/>
</dbReference>
<dbReference type="PANTHER" id="PTHR43731">
    <property type="entry name" value="RHOMBOID PROTEASE"/>
    <property type="match status" value="1"/>
</dbReference>
<gene>
    <name evidence="9" type="ORF">FW778_08280</name>
</gene>
<evidence type="ECO:0000256" key="3">
    <source>
        <dbReference type="ARBA" id="ARBA00022692"/>
    </source>
</evidence>
<evidence type="ECO:0000259" key="8">
    <source>
        <dbReference type="Pfam" id="PF01694"/>
    </source>
</evidence>
<feature type="transmembrane region" description="Helical" evidence="7">
    <location>
        <begin position="62"/>
        <end position="82"/>
    </location>
</feature>
<feature type="transmembrane region" description="Helical" evidence="7">
    <location>
        <begin position="94"/>
        <end position="112"/>
    </location>
</feature>
<evidence type="ECO:0000256" key="7">
    <source>
        <dbReference type="SAM" id="Phobius"/>
    </source>
</evidence>
<keyword evidence="4" id="KW-0378">Hydrolase</keyword>
<keyword evidence="5 7" id="KW-1133">Transmembrane helix</keyword>
<dbReference type="InterPro" id="IPR022764">
    <property type="entry name" value="Peptidase_S54_rhomboid_dom"/>
</dbReference>
<keyword evidence="3 7" id="KW-0812">Transmembrane</keyword>
<dbReference type="InterPro" id="IPR035952">
    <property type="entry name" value="Rhomboid-like_sf"/>
</dbReference>
<sequence>MAYNNYRPSQKVPPIVLNLIIINAIVFVAQLVFDSTLGLTNILALYPYNSGLFKPYQLVTHMFAHGGFLHILFNMYALWIFGSVLERIWGPKKFLIFYLVCGLAAGLTQMFFVTTGAAIGASGAIMGLLAAFAYTFPNTEFFILPFPFPIKAKYMAAIFAAFDIFGGFAGSDNVAHFAHLGGLVMGLILVIVWNKTNKKTFY</sequence>
<dbReference type="Pfam" id="PF01694">
    <property type="entry name" value="Rhomboid"/>
    <property type="match status" value="1"/>
</dbReference>
<comment type="subcellular location">
    <subcellularLocation>
        <location evidence="1">Membrane</location>
        <topology evidence="1">Multi-pass membrane protein</topology>
    </subcellularLocation>
</comment>
<dbReference type="EMBL" id="VYQF01000001">
    <property type="protein sequence ID" value="KAA9041999.1"/>
    <property type="molecule type" value="Genomic_DNA"/>
</dbReference>
<dbReference type="PANTHER" id="PTHR43731:SF14">
    <property type="entry name" value="PRESENILIN-ASSOCIATED RHOMBOID-LIKE PROTEIN, MITOCHONDRIAL"/>
    <property type="match status" value="1"/>
</dbReference>
<feature type="transmembrane region" description="Helical" evidence="7">
    <location>
        <begin position="148"/>
        <end position="168"/>
    </location>
</feature>
<dbReference type="GO" id="GO:0004252">
    <property type="term" value="F:serine-type endopeptidase activity"/>
    <property type="evidence" value="ECO:0007669"/>
    <property type="project" value="InterPro"/>
</dbReference>
<proteinExistence type="inferred from homology"/>
<dbReference type="SUPFAM" id="SSF144091">
    <property type="entry name" value="Rhomboid-like"/>
    <property type="match status" value="1"/>
</dbReference>
<evidence type="ECO:0000313" key="10">
    <source>
        <dbReference type="Proteomes" id="UP000326903"/>
    </source>
</evidence>
<comment type="caution">
    <text evidence="9">The sequence shown here is derived from an EMBL/GenBank/DDBJ whole genome shotgun (WGS) entry which is preliminary data.</text>
</comment>
<dbReference type="Gene3D" id="1.20.1540.10">
    <property type="entry name" value="Rhomboid-like"/>
    <property type="match status" value="1"/>
</dbReference>
<feature type="transmembrane region" description="Helical" evidence="7">
    <location>
        <begin position="174"/>
        <end position="193"/>
    </location>
</feature>
<dbReference type="GO" id="GO:0006508">
    <property type="term" value="P:proteolysis"/>
    <property type="evidence" value="ECO:0007669"/>
    <property type="project" value="UniProtKB-KW"/>
</dbReference>
<reference evidence="9 10" key="1">
    <citation type="submission" date="2019-09" db="EMBL/GenBank/DDBJ databases">
        <title>Draft genome sequence of Ginsengibacter sp. BR5-29.</title>
        <authorList>
            <person name="Im W.-T."/>
        </authorList>
    </citation>
    <scope>NUCLEOTIDE SEQUENCE [LARGE SCALE GENOMIC DNA]</scope>
    <source>
        <strain evidence="9 10">BR5-29</strain>
    </source>
</reference>
<organism evidence="9 10">
    <name type="scientific">Ginsengibacter hankyongi</name>
    <dbReference type="NCBI Taxonomy" id="2607284"/>
    <lineage>
        <taxon>Bacteria</taxon>
        <taxon>Pseudomonadati</taxon>
        <taxon>Bacteroidota</taxon>
        <taxon>Chitinophagia</taxon>
        <taxon>Chitinophagales</taxon>
        <taxon>Chitinophagaceae</taxon>
        <taxon>Ginsengibacter</taxon>
    </lineage>
</organism>
<feature type="domain" description="Peptidase S54 rhomboid" evidence="8">
    <location>
        <begin position="55"/>
        <end position="192"/>
    </location>
</feature>
<evidence type="ECO:0000256" key="2">
    <source>
        <dbReference type="ARBA" id="ARBA00009045"/>
    </source>
</evidence>
<keyword evidence="6 7" id="KW-0472">Membrane</keyword>
<evidence type="ECO:0000256" key="5">
    <source>
        <dbReference type="ARBA" id="ARBA00022989"/>
    </source>
</evidence>
<name>A0A5J5ILZ4_9BACT</name>
<dbReference type="AlphaFoldDB" id="A0A5J5ILZ4"/>
<evidence type="ECO:0000256" key="4">
    <source>
        <dbReference type="ARBA" id="ARBA00022801"/>
    </source>
</evidence>
<feature type="transmembrane region" description="Helical" evidence="7">
    <location>
        <begin position="118"/>
        <end position="136"/>
    </location>
</feature>
<feature type="transmembrane region" description="Helical" evidence="7">
    <location>
        <begin position="12"/>
        <end position="33"/>
    </location>
</feature>
<dbReference type="InterPro" id="IPR050925">
    <property type="entry name" value="Rhomboid_protease_S54"/>
</dbReference>
<accession>A0A5J5ILZ4</accession>
<keyword evidence="9" id="KW-0645">Protease</keyword>
<keyword evidence="10" id="KW-1185">Reference proteome</keyword>
<evidence type="ECO:0000313" key="9">
    <source>
        <dbReference type="EMBL" id="KAA9041999.1"/>
    </source>
</evidence>
<evidence type="ECO:0000256" key="1">
    <source>
        <dbReference type="ARBA" id="ARBA00004141"/>
    </source>
</evidence>
<protein>
    <submittedName>
        <fullName evidence="9">Rhomboid family intramembrane serine protease</fullName>
    </submittedName>
</protein>